<dbReference type="CDD" id="cd00331">
    <property type="entry name" value="IGPS"/>
    <property type="match status" value="1"/>
</dbReference>
<dbReference type="Proteomes" id="UP000014174">
    <property type="component" value="Unassembled WGS sequence"/>
</dbReference>
<evidence type="ECO:0000256" key="7">
    <source>
        <dbReference type="ARBA" id="ARBA00023239"/>
    </source>
</evidence>
<proteinExistence type="inferred from homology"/>
<feature type="domain" description="Indole-3-glycerol phosphate synthase" evidence="9">
    <location>
        <begin position="35"/>
        <end position="286"/>
    </location>
</feature>
<evidence type="ECO:0000256" key="4">
    <source>
        <dbReference type="ARBA" id="ARBA00022793"/>
    </source>
</evidence>
<evidence type="ECO:0000256" key="6">
    <source>
        <dbReference type="ARBA" id="ARBA00023141"/>
    </source>
</evidence>
<comment type="pathway">
    <text evidence="2 8">Amino-acid biosynthesis; L-tryptophan biosynthesis; L-tryptophan from chorismate: step 4/5.</text>
</comment>
<dbReference type="EMBL" id="AQPN01000130">
    <property type="protein sequence ID" value="EOR93089.1"/>
    <property type="molecule type" value="Genomic_DNA"/>
</dbReference>
<sequence length="294" mass="32710">MENKSLRTGFYKYKEMESRNIPDTFVPTIEQGGILEKIVAYKQQEIRDAKIKVAMSSLEKTEHFHRTCLSMRDFMLDPARTGIIAEFKRASPSKGIINDQAAVSVVTRQYAAAGASAVSVLTDKKFFGGRMRDLLEARGAIKIPILRKDFIIDEYQIIESKAIGADIILLIASILTPPQIAHFAKLAKGIGLNVLLEVHNQQELDQSIVDDLDAIGVNNRNLDNFTVSVQNSYDLVKLIPDQFLKISESGISDPQTIIALKKAGFNGFLIGENFMKHQDPGLAIQEFVNELKAD</sequence>
<evidence type="ECO:0000313" key="11">
    <source>
        <dbReference type="Proteomes" id="UP000014174"/>
    </source>
</evidence>
<keyword evidence="7 8" id="KW-0456">Lyase</keyword>
<evidence type="ECO:0000313" key="10">
    <source>
        <dbReference type="EMBL" id="EOR93089.1"/>
    </source>
</evidence>
<dbReference type="PANTHER" id="PTHR22854">
    <property type="entry name" value="TRYPTOPHAN BIOSYNTHESIS PROTEIN"/>
    <property type="match status" value="1"/>
</dbReference>
<name>R9GVY5_9SPHI</name>
<dbReference type="PROSITE" id="PS00614">
    <property type="entry name" value="IGPS"/>
    <property type="match status" value="1"/>
</dbReference>
<comment type="catalytic activity">
    <reaction evidence="1 8">
        <text>1-(2-carboxyphenylamino)-1-deoxy-D-ribulose 5-phosphate + H(+) = (1S,2R)-1-C-(indol-3-yl)glycerol 3-phosphate + CO2 + H2O</text>
        <dbReference type="Rhea" id="RHEA:23476"/>
        <dbReference type="ChEBI" id="CHEBI:15377"/>
        <dbReference type="ChEBI" id="CHEBI:15378"/>
        <dbReference type="ChEBI" id="CHEBI:16526"/>
        <dbReference type="ChEBI" id="CHEBI:58613"/>
        <dbReference type="ChEBI" id="CHEBI:58866"/>
        <dbReference type="EC" id="4.1.1.48"/>
    </reaction>
</comment>
<dbReference type="SUPFAM" id="SSF51366">
    <property type="entry name" value="Ribulose-phoshate binding barrel"/>
    <property type="match status" value="1"/>
</dbReference>
<dbReference type="InterPro" id="IPR013785">
    <property type="entry name" value="Aldolase_TIM"/>
</dbReference>
<dbReference type="GO" id="GO:0000162">
    <property type="term" value="P:L-tryptophan biosynthetic process"/>
    <property type="evidence" value="ECO:0007669"/>
    <property type="project" value="UniProtKB-UniRule"/>
</dbReference>
<evidence type="ECO:0000256" key="5">
    <source>
        <dbReference type="ARBA" id="ARBA00022822"/>
    </source>
</evidence>
<dbReference type="GO" id="GO:0004640">
    <property type="term" value="F:phosphoribosylanthranilate isomerase activity"/>
    <property type="evidence" value="ECO:0007669"/>
    <property type="project" value="TreeGrafter"/>
</dbReference>
<dbReference type="Gene3D" id="3.20.20.70">
    <property type="entry name" value="Aldolase class I"/>
    <property type="match status" value="1"/>
</dbReference>
<dbReference type="UniPathway" id="UPA00035">
    <property type="reaction ID" value="UER00043"/>
</dbReference>
<comment type="similarity">
    <text evidence="8">Belongs to the TrpC family.</text>
</comment>
<dbReference type="FunFam" id="3.20.20.70:FF:000024">
    <property type="entry name" value="Indole-3-glycerol phosphate synthase"/>
    <property type="match status" value="1"/>
</dbReference>
<reference evidence="10 11" key="1">
    <citation type="journal article" date="2013" name="Genome Announc.">
        <title>Draft Genome Sequence of Arcticibacter svalbardensis Strain MN12-7T, a Member of the Family Sphingobacteriaceae Isolated from an Arctic Soil Sample.</title>
        <authorList>
            <person name="Shivaji S."/>
            <person name="Ara S."/>
            <person name="Prasad S."/>
            <person name="Manasa B.P."/>
            <person name="Begum Z."/>
            <person name="Singh A."/>
            <person name="Kumar Pinnaka A."/>
        </authorList>
    </citation>
    <scope>NUCLEOTIDE SEQUENCE [LARGE SCALE GENOMIC DNA]</scope>
    <source>
        <strain evidence="10 11">MN12-7</strain>
    </source>
</reference>
<dbReference type="EC" id="4.1.1.48" evidence="8"/>
<dbReference type="STRING" id="1150600.ADIARSV_3749"/>
<dbReference type="eggNOG" id="COG0134">
    <property type="taxonomic scope" value="Bacteria"/>
</dbReference>
<dbReference type="InterPro" id="IPR045186">
    <property type="entry name" value="Indole-3-glycerol_P_synth"/>
</dbReference>
<organism evidence="10 11">
    <name type="scientific">Arcticibacter svalbardensis MN12-7</name>
    <dbReference type="NCBI Taxonomy" id="1150600"/>
    <lineage>
        <taxon>Bacteria</taxon>
        <taxon>Pseudomonadati</taxon>
        <taxon>Bacteroidota</taxon>
        <taxon>Sphingobacteriia</taxon>
        <taxon>Sphingobacteriales</taxon>
        <taxon>Sphingobacteriaceae</taxon>
        <taxon>Arcticibacter</taxon>
    </lineage>
</organism>
<dbReference type="PANTHER" id="PTHR22854:SF2">
    <property type="entry name" value="INDOLE-3-GLYCEROL-PHOSPHATE SYNTHASE"/>
    <property type="match status" value="1"/>
</dbReference>
<dbReference type="PATRIC" id="fig|1150600.3.peg.3716"/>
<evidence type="ECO:0000256" key="8">
    <source>
        <dbReference type="HAMAP-Rule" id="MF_00134"/>
    </source>
</evidence>
<keyword evidence="6 8" id="KW-0057">Aromatic amino acid biosynthesis</keyword>
<dbReference type="GO" id="GO:0004425">
    <property type="term" value="F:indole-3-glycerol-phosphate synthase activity"/>
    <property type="evidence" value="ECO:0007669"/>
    <property type="project" value="UniProtKB-UniRule"/>
</dbReference>
<evidence type="ECO:0000256" key="1">
    <source>
        <dbReference type="ARBA" id="ARBA00001633"/>
    </source>
</evidence>
<gene>
    <name evidence="8" type="primary">trpC</name>
    <name evidence="10" type="ORF">ADIARSV_3749</name>
</gene>
<dbReference type="InterPro" id="IPR001468">
    <property type="entry name" value="Indole-3-GlycerolPSynthase_CS"/>
</dbReference>
<evidence type="ECO:0000256" key="3">
    <source>
        <dbReference type="ARBA" id="ARBA00022605"/>
    </source>
</evidence>
<dbReference type="HAMAP" id="MF_00134_B">
    <property type="entry name" value="IGPS_B"/>
    <property type="match status" value="1"/>
</dbReference>
<dbReference type="AlphaFoldDB" id="R9GVY5"/>
<dbReference type="InterPro" id="IPR011060">
    <property type="entry name" value="RibuloseP-bd_barrel"/>
</dbReference>
<keyword evidence="5 8" id="KW-0822">Tryptophan biosynthesis</keyword>
<dbReference type="InterPro" id="IPR013798">
    <property type="entry name" value="Indole-3-glycerol_P_synth_dom"/>
</dbReference>
<keyword evidence="4 8" id="KW-0210">Decarboxylase</keyword>
<evidence type="ECO:0000256" key="2">
    <source>
        <dbReference type="ARBA" id="ARBA00004696"/>
    </source>
</evidence>
<accession>R9GVY5</accession>
<keyword evidence="11" id="KW-1185">Reference proteome</keyword>
<comment type="caution">
    <text evidence="10">The sequence shown here is derived from an EMBL/GenBank/DDBJ whole genome shotgun (WGS) entry which is preliminary data.</text>
</comment>
<protein>
    <recommendedName>
        <fullName evidence="8">Indole-3-glycerol phosphate synthase</fullName>
        <shortName evidence="8">IGPS</shortName>
        <ecNumber evidence="8">4.1.1.48</ecNumber>
    </recommendedName>
</protein>
<dbReference type="Pfam" id="PF00218">
    <property type="entry name" value="IGPS"/>
    <property type="match status" value="1"/>
</dbReference>
<evidence type="ECO:0000259" key="9">
    <source>
        <dbReference type="Pfam" id="PF00218"/>
    </source>
</evidence>
<dbReference type="NCBIfam" id="NF001377">
    <property type="entry name" value="PRK00278.2-4"/>
    <property type="match status" value="1"/>
</dbReference>
<dbReference type="RefSeq" id="WP_016196974.1">
    <property type="nucleotide sequence ID" value="NZ_AQPN01000130.1"/>
</dbReference>
<keyword evidence="3 8" id="KW-0028">Amino-acid biosynthesis</keyword>